<evidence type="ECO:0000256" key="1">
    <source>
        <dbReference type="SAM" id="MobiDB-lite"/>
    </source>
</evidence>
<dbReference type="SUPFAM" id="SSF52540">
    <property type="entry name" value="P-loop containing nucleoside triphosphate hydrolases"/>
    <property type="match status" value="1"/>
</dbReference>
<dbReference type="Proteomes" id="UP000001190">
    <property type="component" value="Chromosome"/>
</dbReference>
<keyword evidence="3" id="KW-1185">Reference proteome</keyword>
<dbReference type="EMBL" id="CP000854">
    <property type="protein sequence ID" value="ACC42015.1"/>
    <property type="molecule type" value="Genomic_DNA"/>
</dbReference>
<dbReference type="Gene3D" id="3.40.50.300">
    <property type="entry name" value="P-loop containing nucleotide triphosphate hydrolases"/>
    <property type="match status" value="1"/>
</dbReference>
<protein>
    <recommendedName>
        <fullName evidence="4">ATP-binding protein</fullName>
    </recommendedName>
</protein>
<dbReference type="PANTHER" id="PTHR30121:SF6">
    <property type="entry name" value="SLR6007 PROTEIN"/>
    <property type="match status" value="1"/>
</dbReference>
<dbReference type="InterPro" id="IPR027417">
    <property type="entry name" value="P-loop_NTPase"/>
</dbReference>
<dbReference type="PANTHER" id="PTHR30121">
    <property type="entry name" value="UNCHARACTERIZED PROTEIN YJGR-RELATED"/>
    <property type="match status" value="1"/>
</dbReference>
<dbReference type="OrthoDB" id="5240402at2"/>
<dbReference type="RefSeq" id="WP_012395226.1">
    <property type="nucleotide sequence ID" value="NC_010612.1"/>
</dbReference>
<evidence type="ECO:0008006" key="4">
    <source>
        <dbReference type="Google" id="ProtNLM"/>
    </source>
</evidence>
<evidence type="ECO:0000313" key="3">
    <source>
        <dbReference type="Proteomes" id="UP000001190"/>
    </source>
</evidence>
<organism evidence="2 3">
    <name type="scientific">Mycobacterium marinum (strain ATCC BAA-535 / M)</name>
    <dbReference type="NCBI Taxonomy" id="216594"/>
    <lineage>
        <taxon>Bacteria</taxon>
        <taxon>Bacillati</taxon>
        <taxon>Actinomycetota</taxon>
        <taxon>Actinomycetes</taxon>
        <taxon>Mycobacteriales</taxon>
        <taxon>Mycobacteriaceae</taxon>
        <taxon>Mycobacterium</taxon>
        <taxon>Mycobacterium ulcerans group</taxon>
    </lineage>
</organism>
<dbReference type="STRING" id="216594.MMAR_3601"/>
<dbReference type="KEGG" id="mmi:MMAR_3601"/>
<dbReference type="AlphaFoldDB" id="B2HL39"/>
<evidence type="ECO:0000313" key="2">
    <source>
        <dbReference type="EMBL" id="ACC42015.1"/>
    </source>
</evidence>
<reference evidence="2 3" key="1">
    <citation type="journal article" date="2008" name="Genome Res.">
        <title>Insights from the complete genome sequence of Mycobacterium marinum on the evolution of Mycobacterium tuberculosis.</title>
        <authorList>
            <person name="Stinear T.P."/>
            <person name="Seemann T."/>
            <person name="Harrison P.F."/>
            <person name="Jenkin G.A."/>
            <person name="Davies J.K."/>
            <person name="Johnson P.D."/>
            <person name="Abdellah Z."/>
            <person name="Arrowsmith C."/>
            <person name="Chillingworth T."/>
            <person name="Churcher C."/>
            <person name="Clarke K."/>
            <person name="Cronin A."/>
            <person name="Davis P."/>
            <person name="Goodhead I."/>
            <person name="Holroyd N."/>
            <person name="Jagels K."/>
            <person name="Lord A."/>
            <person name="Moule S."/>
            <person name="Mungall K."/>
            <person name="Norbertczak H."/>
            <person name="Quail M.A."/>
            <person name="Rabbinowitsch E."/>
            <person name="Walker D."/>
            <person name="White B."/>
            <person name="Whitehead S."/>
            <person name="Small P.L."/>
            <person name="Brosch R."/>
            <person name="Ramakrishnan L."/>
            <person name="Fischbach M.A."/>
            <person name="Parkhill J."/>
            <person name="Cole S.T."/>
        </authorList>
    </citation>
    <scope>NUCLEOTIDE SEQUENCE [LARGE SCALE GENOMIC DNA]</scope>
    <source>
        <strain evidence="3">ATCC BAA-535 / M</strain>
    </source>
</reference>
<proteinExistence type="predicted"/>
<name>B2HL39_MYCMM</name>
<dbReference type="HOGENOM" id="CLU_031028_0_0_11"/>
<feature type="compositionally biased region" description="Basic and acidic residues" evidence="1">
    <location>
        <begin position="591"/>
        <end position="604"/>
    </location>
</feature>
<gene>
    <name evidence="2" type="ordered locus">MMAR_3601</name>
</gene>
<sequence length="604" mass="66395">MNNDDPTNNDPAEFSGSLGLVDGSVPASTRRFFVVLADNAVAQLDELVVTMQTLPDGTELRHYGIVVEGIGEIEGAELPSDTHRITAARTMPGITSRRVEVQILRSVPELWLAPEPGATVARVLDAERREALFLDQMEHPLPIGLDQGGDPLYADFAFLNGEKGGHASISGISGVATKTSYALFLLYMLFETPAGRALLGPAAPATRALVFNVKGEDLLHIDRPNARYTAQQDAPHRWHALGVDEPGPFRRVRLYAPRSPRCRRGAVATDIVSREADDVLAYGWSPETFIRQGLLRFCFTAAEDARTQISFVEQRVRVQLARWTYPLEGEEGAVVLAEPPVGCSYNFERVVEDRRDPKPAGAGTPIRNFSDLIDFLTIQLAPDDLHADPAWTGSVQPNTLMAFLRRLYALAPRLGHLLTVGVHPVELDEPITVVDIHSLHDDAQRFVVGALLSQVFEEKQGRGREPLRFIVLDELNKYAPRQGTSPMKELLVDIAARGRSLGVLLIGAQQSAADVDGSIIRNAALKIVGRLDAGEASEYKFLTSELRERAARFLPGTMVVDQPLIPAPLPFRFPFPSFATCIAEDEGPGAEEQREQEREAFERL</sequence>
<accession>B2HL39</accession>
<dbReference type="eggNOG" id="COG0433">
    <property type="taxonomic scope" value="Bacteria"/>
</dbReference>
<feature type="region of interest" description="Disordered" evidence="1">
    <location>
        <begin position="585"/>
        <end position="604"/>
    </location>
</feature>
<dbReference type="InterPro" id="IPR051162">
    <property type="entry name" value="T4SS_component"/>
</dbReference>